<keyword evidence="3" id="KW-1185">Reference proteome</keyword>
<name>A0ABY5DZK9_9ACTN</name>
<organism evidence="2 3">
    <name type="scientific">Paraconexibacter antarcticus</name>
    <dbReference type="NCBI Taxonomy" id="2949664"/>
    <lineage>
        <taxon>Bacteria</taxon>
        <taxon>Bacillati</taxon>
        <taxon>Actinomycetota</taxon>
        <taxon>Thermoleophilia</taxon>
        <taxon>Solirubrobacterales</taxon>
        <taxon>Paraconexibacteraceae</taxon>
        <taxon>Paraconexibacter</taxon>
    </lineage>
</organism>
<dbReference type="SUPFAM" id="SSF117074">
    <property type="entry name" value="Hypothetical protein PA1324"/>
    <property type="match status" value="1"/>
</dbReference>
<accession>A0ABY5DZK9</accession>
<evidence type="ECO:0000313" key="2">
    <source>
        <dbReference type="EMBL" id="UTI66030.1"/>
    </source>
</evidence>
<gene>
    <name evidence="2" type="ORF">NBH00_07445</name>
</gene>
<evidence type="ECO:0000256" key="1">
    <source>
        <dbReference type="SAM" id="MobiDB-lite"/>
    </source>
</evidence>
<dbReference type="RefSeq" id="WP_254572708.1">
    <property type="nucleotide sequence ID" value="NZ_CP098502.1"/>
</dbReference>
<sequence length="724" mass="73313">MQFTLEGCRLPAGETLPNTTTPAYAGQYICDDADYTTGNLGKRWNELDLVPHRLTASAGTAQTYAVTIAADNFTSGHLGYDVISVPTVNAALSSPGCAVTAGPQSIEMPGQGGADKSIYRVLTITQPAGSTCVFDYYQRLALGSHEYPGSSLHSNLLNQNLTTSGIGSKEVSIPVKEILPQGLSKTMTATTGSTASWNVTKDSAPAHLQFDTCATNPASHAQGVTITVNWTKTTVDGAQVTTVSNITLDNPASREITATVQDKIYEGTSQVTPVGVTYDSGAVVVGPNSTRTVTDTQTFPATPGVTHYNDVATATYTDPVVGPGVPILGTTTASAGADVVAAGGNANDPVTISDTEQMTGASLTFAIDSVSLAGGTFAPAYTPGATGKVTGPITWTLPGVTAGGSVVFQKTVSVAPGQVATTGTLADVAKVVDAGGAALATANAATSITALACPVVGGGSGGGGTPPPPPTAPAPAPAPAPATATTTITGQKFNDLNGNGVRDANEPGLAGVTIYLDVDGDGTFGAGEPSAVTGPDGSYTISVSSSTTRPGSYLLREVLPAGQVCTAPAGLCAHTIVVGTSDATITGQDFGNTTPVAGPVTATSTPPVTPPAVAVKDTKVSQVLSGRAALYGGPKRCVRNNFVAAVTGRQIAKVQFYVDNRPVATRTKRVRGRYSYTIKASSLSFAVHKLTAKVTYVAAARTKAKTMSFTFSRCAKAAVSKFTG</sequence>
<evidence type="ECO:0000313" key="3">
    <source>
        <dbReference type="Proteomes" id="UP001056035"/>
    </source>
</evidence>
<reference evidence="2 3" key="1">
    <citation type="submission" date="2022-06" db="EMBL/GenBank/DDBJ databases">
        <title>Paraconexibacter antarcticus.</title>
        <authorList>
            <person name="Kim C.S."/>
        </authorList>
    </citation>
    <scope>NUCLEOTIDE SEQUENCE [LARGE SCALE GENOMIC DNA]</scope>
    <source>
        <strain evidence="2 3">02-257</strain>
    </source>
</reference>
<protein>
    <recommendedName>
        <fullName evidence="4">SD-repeat containing protein B domain-containing protein</fullName>
    </recommendedName>
</protein>
<dbReference type="EMBL" id="CP098502">
    <property type="protein sequence ID" value="UTI66030.1"/>
    <property type="molecule type" value="Genomic_DNA"/>
</dbReference>
<evidence type="ECO:0008006" key="4">
    <source>
        <dbReference type="Google" id="ProtNLM"/>
    </source>
</evidence>
<dbReference type="Gene3D" id="2.60.40.10">
    <property type="entry name" value="Immunoglobulins"/>
    <property type="match status" value="1"/>
</dbReference>
<proteinExistence type="predicted"/>
<dbReference type="InterPro" id="IPR013783">
    <property type="entry name" value="Ig-like_fold"/>
</dbReference>
<feature type="compositionally biased region" description="Pro residues" evidence="1">
    <location>
        <begin position="465"/>
        <end position="480"/>
    </location>
</feature>
<feature type="region of interest" description="Disordered" evidence="1">
    <location>
        <begin position="460"/>
        <end position="484"/>
    </location>
</feature>
<dbReference type="Proteomes" id="UP001056035">
    <property type="component" value="Chromosome"/>
</dbReference>